<dbReference type="GO" id="GO:0005634">
    <property type="term" value="C:nucleus"/>
    <property type="evidence" value="ECO:0007669"/>
    <property type="project" value="UniProtKB-SubCell"/>
</dbReference>
<dbReference type="STRING" id="984487.A0A1E4SN91"/>
<evidence type="ECO:0000256" key="2">
    <source>
        <dbReference type="ARBA" id="ARBA00023163"/>
    </source>
</evidence>
<dbReference type="PANTHER" id="PTHR15052">
    <property type="entry name" value="RNA POLYMERASE III TRANSCRIPTION INITIATION FACTOR COMPLEX SUBUNIT"/>
    <property type="match status" value="1"/>
</dbReference>
<dbReference type="Proteomes" id="UP000094285">
    <property type="component" value="Unassembled WGS sequence"/>
</dbReference>
<reference evidence="5" key="1">
    <citation type="submission" date="2016-05" db="EMBL/GenBank/DDBJ databases">
        <title>Comparative genomics of biotechnologically important yeasts.</title>
        <authorList>
            <consortium name="DOE Joint Genome Institute"/>
            <person name="Riley R."/>
            <person name="Haridas S."/>
            <person name="Wolfe K.H."/>
            <person name="Lopes M.R."/>
            <person name="Hittinger C.T."/>
            <person name="Goker M."/>
            <person name="Salamov A."/>
            <person name="Wisecaver J."/>
            <person name="Long T.M."/>
            <person name="Aerts A.L."/>
            <person name="Barry K."/>
            <person name="Choi C."/>
            <person name="Clum A."/>
            <person name="Coughlan A.Y."/>
            <person name="Deshpande S."/>
            <person name="Douglass A.P."/>
            <person name="Hanson S.J."/>
            <person name="Klenk H.-P."/>
            <person name="Labutti K."/>
            <person name="Lapidus A."/>
            <person name="Lindquist E."/>
            <person name="Lipzen A."/>
            <person name="Meier-Kolthoff J.P."/>
            <person name="Ohm R.A."/>
            <person name="Otillar R.P."/>
            <person name="Pangilinan J."/>
            <person name="Peng Y."/>
            <person name="Rokas A."/>
            <person name="Rosa C.A."/>
            <person name="Scheuner C."/>
            <person name="Sibirny A.A."/>
            <person name="Slot J.C."/>
            <person name="Stielow J.B."/>
            <person name="Sun H."/>
            <person name="Kurtzman C.P."/>
            <person name="Blackwell M."/>
            <person name="Grigoriev I.V."/>
            <person name="Jeffries T.W."/>
        </authorList>
    </citation>
    <scope>NUCLEOTIDE SEQUENCE [LARGE SCALE GENOMIC DNA]</scope>
    <source>
        <strain evidence="5">NRRL Y-17324</strain>
    </source>
</reference>
<keyword evidence="3" id="KW-0539">Nucleus</keyword>
<evidence type="ECO:0008006" key="6">
    <source>
        <dbReference type="Google" id="ProtNLM"/>
    </source>
</evidence>
<sequence>MSNNKLLRDLTFQARFVHIYGYDQDYYNFILKYREKWQKSLFYIEEKLIAEEVRNGGLASRVFKTIEDKDLNISDPELKSIDRSEFTSGFREQFDLTIQKGLSETTKQLKIAESVQLNGIVSRNAVVLNAGGQITSMKWLPRPLDDDSALYHYLAVSVIYNPSGVSDSIIHPELSVYHKNRGSNQIKSAIQLWRYDLNDNNLELEKLYITTGIGATSNLDWLPIHILGNESTIGVLVGTFTDGKLHLFKVSHNDPETSEVINSSREYVGWSNSDFKTTDYTNITTFDFLGHDKLLVGLIDGCLAEYVLPYHKSIDAEDDIRIPSSIMRIGDSSISALMVAEVEKDDYLIYVNTTGSSSLTYTYKNFIQGRAIPLLRALNKPSINPTLKMFVTANSIDAIAYNFYTRPHDTVNTLLKNEFYFTVTKLSEILGHPLNITGTTGGDIVIMNYTRKFLLNGKTTNKATVPLNLWNVSSENNQLKLSADYLEVPSESSIQQQVTPPETIISTLAWNENVTGSSVYTAGTIGGLLILERLDPAFA</sequence>
<evidence type="ECO:0000313" key="5">
    <source>
        <dbReference type="Proteomes" id="UP000094285"/>
    </source>
</evidence>
<dbReference type="GO" id="GO:0000127">
    <property type="term" value="C:transcription factor TFIIIC complex"/>
    <property type="evidence" value="ECO:0007669"/>
    <property type="project" value="TreeGrafter"/>
</dbReference>
<name>A0A1E4SN91_9ASCO</name>
<proteinExistence type="predicted"/>
<comment type="subcellular location">
    <subcellularLocation>
        <location evidence="1">Nucleus</location>
    </subcellularLocation>
</comment>
<dbReference type="GO" id="GO:0006383">
    <property type="term" value="P:transcription by RNA polymerase III"/>
    <property type="evidence" value="ECO:0007669"/>
    <property type="project" value="TreeGrafter"/>
</dbReference>
<dbReference type="OrthoDB" id="4703at2759"/>
<evidence type="ECO:0000313" key="4">
    <source>
        <dbReference type="EMBL" id="ODV80994.1"/>
    </source>
</evidence>
<dbReference type="GeneID" id="30983500"/>
<dbReference type="AlphaFoldDB" id="A0A1E4SN91"/>
<gene>
    <name evidence="4" type="ORF">CANTADRAFT_46597</name>
</gene>
<accession>A0A1E4SN91</accession>
<keyword evidence="5" id="KW-1185">Reference proteome</keyword>
<dbReference type="RefSeq" id="XP_020066116.1">
    <property type="nucleotide sequence ID" value="XM_020209364.1"/>
</dbReference>
<protein>
    <recommendedName>
        <fullName evidence="6">LisH domain-containing protein</fullName>
    </recommendedName>
</protein>
<dbReference type="InterPro" id="IPR052416">
    <property type="entry name" value="GTF3C_component"/>
</dbReference>
<keyword evidence="2" id="KW-0804">Transcription</keyword>
<dbReference type="EMBL" id="KV453910">
    <property type="protein sequence ID" value="ODV80994.1"/>
    <property type="molecule type" value="Genomic_DNA"/>
</dbReference>
<evidence type="ECO:0000256" key="1">
    <source>
        <dbReference type="ARBA" id="ARBA00004123"/>
    </source>
</evidence>
<dbReference type="PANTHER" id="PTHR15052:SF2">
    <property type="entry name" value="GENERAL TRANSCRIPTION FACTOR 3C POLYPEPTIDE 2"/>
    <property type="match status" value="1"/>
</dbReference>
<organism evidence="4 5">
    <name type="scientific">Suhomyces tanzawaensis NRRL Y-17324</name>
    <dbReference type="NCBI Taxonomy" id="984487"/>
    <lineage>
        <taxon>Eukaryota</taxon>
        <taxon>Fungi</taxon>
        <taxon>Dikarya</taxon>
        <taxon>Ascomycota</taxon>
        <taxon>Saccharomycotina</taxon>
        <taxon>Pichiomycetes</taxon>
        <taxon>Debaryomycetaceae</taxon>
        <taxon>Suhomyces</taxon>
    </lineage>
</organism>
<evidence type="ECO:0000256" key="3">
    <source>
        <dbReference type="ARBA" id="ARBA00023242"/>
    </source>
</evidence>